<evidence type="ECO:0000259" key="5">
    <source>
        <dbReference type="Pfam" id="PF09375"/>
    </source>
</evidence>
<dbReference type="InterPro" id="IPR038352">
    <property type="entry name" value="Imelysin_sf"/>
</dbReference>
<keyword evidence="6" id="KW-0449">Lipoprotein</keyword>
<comment type="caution">
    <text evidence="6">The sequence shown here is derived from an EMBL/GenBank/DDBJ whole genome shotgun (WGS) entry which is preliminary data.</text>
</comment>
<dbReference type="AlphaFoldDB" id="A0A2N9VPZ6"/>
<dbReference type="CDD" id="cd14656">
    <property type="entry name" value="Imelysin-like_EfeO"/>
    <property type="match status" value="1"/>
</dbReference>
<feature type="domain" description="Imelysin-like" evidence="5">
    <location>
        <begin position="36"/>
        <end position="268"/>
    </location>
</feature>
<feature type="signal peptide" evidence="4">
    <location>
        <begin position="1"/>
        <end position="25"/>
    </location>
</feature>
<proteinExistence type="inferred from homology"/>
<dbReference type="KEGG" id="pht:BLM14_23115"/>
<dbReference type="InterPro" id="IPR053377">
    <property type="entry name" value="Iron_uptake_EfeM/EfeO"/>
</dbReference>
<evidence type="ECO:0000313" key="7">
    <source>
        <dbReference type="Proteomes" id="UP000232163"/>
    </source>
</evidence>
<dbReference type="PANTHER" id="PTHR39192">
    <property type="entry name" value="IRON UPTAKE SYSTEM COMPONENT EFEO"/>
    <property type="match status" value="1"/>
</dbReference>
<comment type="similarity">
    <text evidence="2">Belongs to the EfeM/EfeO family.</text>
</comment>
<evidence type="ECO:0000256" key="1">
    <source>
        <dbReference type="ARBA" id="ARBA00004196"/>
    </source>
</evidence>
<protein>
    <submittedName>
        <fullName evidence="6">EfeM/EfeO family lipoprotein</fullName>
    </submittedName>
</protein>
<dbReference type="RefSeq" id="WP_100002305.1">
    <property type="nucleotide sequence ID" value="NZ_CP017942.1"/>
</dbReference>
<sequence length="275" mass="29646">MKLKVTLSASLLALTAAIMPGAASAEVSPLDLVGPIADYKIYVSENAVKLVADTKAFTDAVKAGDIDKAKALFGSTRMSYEAIEPIAELFSDLDGSIDSRADDHEQAEKDPEFTGFHRIEYGLFAENSTKDLAPFADKLLADVTELNKRITDLTLPPEKVVGGAAVLMEEVAATKISGEEDRCSHTDLWDFKANFDGSRKIFDLVRPLIEKDDSAFVTKVAGNFDAVDATLGKYKTADGYQLYDKLTEADRAVLAAAVNTLAEDLSTLRGKLGLN</sequence>
<feature type="chain" id="PRO_5014841579" evidence="4">
    <location>
        <begin position="26"/>
        <end position="275"/>
    </location>
</feature>
<accession>A0A2N9VPZ6</accession>
<dbReference type="PANTHER" id="PTHR39192:SF1">
    <property type="entry name" value="IRON UPTAKE SYSTEM COMPONENT EFEO"/>
    <property type="match status" value="1"/>
</dbReference>
<keyword evidence="7" id="KW-1185">Reference proteome</keyword>
<evidence type="ECO:0000256" key="4">
    <source>
        <dbReference type="SAM" id="SignalP"/>
    </source>
</evidence>
<dbReference type="Proteomes" id="UP000232163">
    <property type="component" value="Unassembled WGS sequence"/>
</dbReference>
<organism evidence="6 7">
    <name type="scientific">Phyllobacterium zundukense</name>
    <dbReference type="NCBI Taxonomy" id="1867719"/>
    <lineage>
        <taxon>Bacteria</taxon>
        <taxon>Pseudomonadati</taxon>
        <taxon>Pseudomonadota</taxon>
        <taxon>Alphaproteobacteria</taxon>
        <taxon>Hyphomicrobiales</taxon>
        <taxon>Phyllobacteriaceae</taxon>
        <taxon>Phyllobacterium</taxon>
    </lineage>
</organism>
<comment type="subcellular location">
    <subcellularLocation>
        <location evidence="1">Cell envelope</location>
    </subcellularLocation>
</comment>
<dbReference type="NCBIfam" id="NF007697">
    <property type="entry name" value="PRK10378.1"/>
    <property type="match status" value="1"/>
</dbReference>
<evidence type="ECO:0000313" key="6">
    <source>
        <dbReference type="EMBL" id="PIO41564.1"/>
    </source>
</evidence>
<gene>
    <name evidence="6" type="ORF">B5P45_28000</name>
</gene>
<dbReference type="EMBL" id="MZMT01000059">
    <property type="protein sequence ID" value="PIO41564.1"/>
    <property type="molecule type" value="Genomic_DNA"/>
</dbReference>
<dbReference type="InterPro" id="IPR018976">
    <property type="entry name" value="Imelysin-like"/>
</dbReference>
<dbReference type="GO" id="GO:0030313">
    <property type="term" value="C:cell envelope"/>
    <property type="evidence" value="ECO:0007669"/>
    <property type="project" value="UniProtKB-SubCell"/>
</dbReference>
<evidence type="ECO:0000256" key="3">
    <source>
        <dbReference type="ARBA" id="ARBA00022729"/>
    </source>
</evidence>
<dbReference type="NCBIfam" id="NF041757">
    <property type="entry name" value="EfeO"/>
    <property type="match status" value="1"/>
</dbReference>
<dbReference type="Gene3D" id="1.20.1420.20">
    <property type="entry name" value="M75 peptidase, HXXE motif"/>
    <property type="match status" value="1"/>
</dbReference>
<dbReference type="Pfam" id="PF09375">
    <property type="entry name" value="Peptidase_M75"/>
    <property type="match status" value="1"/>
</dbReference>
<dbReference type="InterPro" id="IPR050894">
    <property type="entry name" value="EfeM/EfeO_iron_uptake"/>
</dbReference>
<dbReference type="OrthoDB" id="7348379at2"/>
<dbReference type="InterPro" id="IPR034981">
    <property type="entry name" value="Imelysin-like_EfeO/Algp7"/>
</dbReference>
<keyword evidence="3 4" id="KW-0732">Signal</keyword>
<reference evidence="7" key="1">
    <citation type="journal article" date="2017" name="Int J Environ Stud">
        <title>Does the Miocene-Pliocene relict legume Oxytropis triphylla form nitrogen-fixing nodules with a combination of bacterial strains?</title>
        <authorList>
            <person name="Safronova V."/>
            <person name="Belimov A."/>
            <person name="Sazanova A."/>
            <person name="Kuznetsova I."/>
            <person name="Popova J."/>
            <person name="Andronov E."/>
            <person name="Verkhozina A."/>
            <person name="Tikhonovich I."/>
        </authorList>
    </citation>
    <scope>NUCLEOTIDE SEQUENCE [LARGE SCALE GENOMIC DNA]</scope>
    <source>
        <strain evidence="7">Tri-38</strain>
    </source>
</reference>
<name>A0A2N9VPZ6_9HYPH</name>
<evidence type="ECO:0000256" key="2">
    <source>
        <dbReference type="ARBA" id="ARBA00005989"/>
    </source>
</evidence>